<dbReference type="Proteomes" id="UP000248090">
    <property type="component" value="Unassembled WGS sequence"/>
</dbReference>
<dbReference type="PIRSF" id="PIRSF037834">
    <property type="entry name" value="PA_CoA_Oase3"/>
    <property type="match status" value="1"/>
</dbReference>
<dbReference type="InterPro" id="IPR012347">
    <property type="entry name" value="Ferritin-like"/>
</dbReference>
<keyword evidence="2" id="KW-1185">Reference proteome</keyword>
<dbReference type="RefSeq" id="WP_110187184.1">
    <property type="nucleotide sequence ID" value="NZ_CP177354.1"/>
</dbReference>
<dbReference type="InterPro" id="IPR009078">
    <property type="entry name" value="Ferritin-like_SF"/>
</dbReference>
<name>A0ABX5LYM5_9GAMM</name>
<dbReference type="PANTHER" id="PTHR30458">
    <property type="entry name" value="PHENYLACETIC ACID DEGRADATION PROTEIN PAA"/>
    <property type="match status" value="1"/>
</dbReference>
<evidence type="ECO:0000313" key="2">
    <source>
        <dbReference type="Proteomes" id="UP000248090"/>
    </source>
</evidence>
<sequence>MTAQLNSACRQALVDYLLHLGDSDTVMSQRLCEWVGHAPALEEEVAMANVGLDLLGQARSWLSYAAELEDQGRDADQLAFLRDEREYRNLLITEQANGNFADTMARQFFFDAWHFHLLTALCQSTDAQVQAIARKGLKEVTYHLRRSTAWIKRLGDGTAVSHQKMQDAIDDIWTYTGEMFTATSTDPLLVEAGIVPASAPLQQQWLGYVQATLQEATLTCPDENAYMQIGGRQGLHTEQLGYLLAEMQFLPRAYPGATW</sequence>
<dbReference type="PANTHER" id="PTHR30458:SF0">
    <property type="entry name" value="1,2-PHENYLACETYL-COA EPOXIDASE, SUBUNIT C"/>
    <property type="match status" value="1"/>
</dbReference>
<dbReference type="NCBIfam" id="TIGR02158">
    <property type="entry name" value="PA_CoA_Oxy3"/>
    <property type="match status" value="1"/>
</dbReference>
<dbReference type="SUPFAM" id="SSF47240">
    <property type="entry name" value="Ferritin-like"/>
    <property type="match status" value="1"/>
</dbReference>
<dbReference type="EMBL" id="LAPT01000042">
    <property type="protein sequence ID" value="PXF31411.1"/>
    <property type="molecule type" value="Genomic_DNA"/>
</dbReference>
<gene>
    <name evidence="1" type="ORF">WH50_10055</name>
</gene>
<accession>A0ABX5LYM5</accession>
<dbReference type="Gene3D" id="1.20.1260.10">
    <property type="match status" value="1"/>
</dbReference>
<proteinExistence type="predicted"/>
<dbReference type="InterPro" id="IPR052703">
    <property type="entry name" value="Aromatic_CoA_ox/epox"/>
</dbReference>
<reference evidence="1 2" key="1">
    <citation type="submission" date="2015-03" db="EMBL/GenBank/DDBJ databases">
        <authorList>
            <person name="Krishnan R."/>
            <person name="Midha S."/>
            <person name="Patil P.B."/>
            <person name="Rameshkumar N."/>
        </authorList>
    </citation>
    <scope>NUCLEOTIDE SEQUENCE [LARGE SCALE GENOMIC DNA]</scope>
    <source>
        <strain evidence="1 2">L1E11</strain>
    </source>
</reference>
<dbReference type="InterPro" id="IPR011882">
    <property type="entry name" value="PaaC"/>
</dbReference>
<organism evidence="1 2">
    <name type="scientific">Pokkaliibacter plantistimulans</name>
    <dbReference type="NCBI Taxonomy" id="1635171"/>
    <lineage>
        <taxon>Bacteria</taxon>
        <taxon>Pseudomonadati</taxon>
        <taxon>Pseudomonadota</taxon>
        <taxon>Gammaproteobacteria</taxon>
        <taxon>Oceanospirillales</taxon>
        <taxon>Balneatrichaceae</taxon>
        <taxon>Pokkaliibacter</taxon>
    </lineage>
</organism>
<dbReference type="Pfam" id="PF05138">
    <property type="entry name" value="PaaA_PaaC"/>
    <property type="match status" value="1"/>
</dbReference>
<evidence type="ECO:0000313" key="1">
    <source>
        <dbReference type="EMBL" id="PXF31411.1"/>
    </source>
</evidence>
<protein>
    <submittedName>
        <fullName evidence="1">Phenylacetic acid degradation protein</fullName>
    </submittedName>
</protein>
<dbReference type="InterPro" id="IPR007814">
    <property type="entry name" value="PaaA_PaaC"/>
</dbReference>
<comment type="caution">
    <text evidence="1">The sequence shown here is derived from an EMBL/GenBank/DDBJ whole genome shotgun (WGS) entry which is preliminary data.</text>
</comment>